<dbReference type="KEGG" id="hpk:Hprae_1179"/>
<dbReference type="Pfam" id="PF22016">
    <property type="entry name" value="DUF6933"/>
    <property type="match status" value="1"/>
</dbReference>
<proteinExistence type="predicted"/>
<dbReference type="Proteomes" id="UP000006866">
    <property type="component" value="Chromosome"/>
</dbReference>
<dbReference type="AlphaFoldDB" id="E3DM40"/>
<organism evidence="2 3">
    <name type="scientific">Halanaerobium praevalens (strain ATCC 33744 / DSM 2228 / GSL)</name>
    <dbReference type="NCBI Taxonomy" id="572479"/>
    <lineage>
        <taxon>Bacteria</taxon>
        <taxon>Bacillati</taxon>
        <taxon>Bacillota</taxon>
        <taxon>Clostridia</taxon>
        <taxon>Halanaerobiales</taxon>
        <taxon>Halanaerobiaceae</taxon>
        <taxon>Halanaerobium</taxon>
    </lineage>
</organism>
<reference evidence="3" key="1">
    <citation type="submission" date="2010-10" db="EMBL/GenBank/DDBJ databases">
        <title>The complete genome of Halanaerobium praevalens DSM 2228.</title>
        <authorList>
            <consortium name="US DOE Joint Genome Institute (JGI-PGF)"/>
            <person name="Lucas S."/>
            <person name="Copeland A."/>
            <person name="Lapidus A."/>
            <person name="Glavina del Rio T."/>
            <person name="Dalin E."/>
            <person name="Tice H."/>
            <person name="Bruce D."/>
            <person name="Goodwin L."/>
            <person name="Pitluck S."/>
            <person name="Kyrpides N."/>
            <person name="Mavromatis K."/>
            <person name="Ivanova N."/>
            <person name="Ovchinnikova G."/>
            <person name="Chertkov O."/>
            <person name="Detter J.C."/>
            <person name="Han C."/>
            <person name="Larimer F."/>
            <person name="Land M."/>
            <person name="Hauser L."/>
            <person name="Markowitz V."/>
            <person name="Cheng J.-F."/>
            <person name="Hugenholtz P."/>
            <person name="Woyke T."/>
            <person name="Wu D."/>
            <person name="Tindall B."/>
            <person name="Pomrenke H.G."/>
            <person name="Brambilla E."/>
            <person name="Klenk H.-P."/>
            <person name="Eisen J.A."/>
        </authorList>
    </citation>
    <scope>NUCLEOTIDE SEQUENCE [LARGE SCALE GENOMIC DNA]</scope>
    <source>
        <strain evidence="3">ATCC 33744 / DSM 2228 / GSL</strain>
    </source>
</reference>
<name>E3DM40_HALPG</name>
<gene>
    <name evidence="2" type="ordered locus">Hprae_1179</name>
</gene>
<sequence length="115" mass="13692">MEELDQKERPALFSWHANFFRLNRRKTVVLVNDATDYTVILYGMKKNDFNNFQERVKAGIRRAFEREGIKASLIKKYLSQFEDFYYQKTQDRSHIARINNSCKFAKRFANIGSTP</sequence>
<dbReference type="STRING" id="572479.Hprae_1179"/>
<dbReference type="HOGENOM" id="CLU_2194327_0_0_9"/>
<feature type="domain" description="DUF6933" evidence="1">
    <location>
        <begin position="5"/>
        <end position="109"/>
    </location>
</feature>
<protein>
    <recommendedName>
        <fullName evidence="1">DUF6933 domain-containing protein</fullName>
    </recommendedName>
</protein>
<evidence type="ECO:0000259" key="1">
    <source>
        <dbReference type="Pfam" id="PF22016"/>
    </source>
</evidence>
<evidence type="ECO:0000313" key="3">
    <source>
        <dbReference type="Proteomes" id="UP000006866"/>
    </source>
</evidence>
<dbReference type="eggNOG" id="ENOG50339NT">
    <property type="taxonomic scope" value="Bacteria"/>
</dbReference>
<dbReference type="EMBL" id="CP002175">
    <property type="protein sequence ID" value="ADO77318.1"/>
    <property type="molecule type" value="Genomic_DNA"/>
</dbReference>
<dbReference type="InterPro" id="IPR053864">
    <property type="entry name" value="DUF6933"/>
</dbReference>
<dbReference type="PATRIC" id="fig|572479.3.peg.1191"/>
<evidence type="ECO:0000313" key="2">
    <source>
        <dbReference type="EMBL" id="ADO77318.1"/>
    </source>
</evidence>
<dbReference type="RefSeq" id="WP_014553345.1">
    <property type="nucleotide sequence ID" value="NC_017455.1"/>
</dbReference>
<accession>E3DM40</accession>
<reference evidence="2 3" key="2">
    <citation type="journal article" date="2011" name="Stand. Genomic Sci.">
        <title>Complete genome sequence of the extremely halophilic Halanaerobium praevalens type strain (GSL).</title>
        <authorList>
            <person name="Ivanova N."/>
            <person name="Sikorski J."/>
            <person name="Chertkov O."/>
            <person name="Nolan M."/>
            <person name="Lucas S."/>
            <person name="Hammon N."/>
            <person name="Deshpande S."/>
            <person name="Cheng J.F."/>
            <person name="Tapia R."/>
            <person name="Han C."/>
            <person name="Goodwin L."/>
            <person name="Pitluck S."/>
            <person name="Huntemann M."/>
            <person name="Liolios K."/>
            <person name="Pagani I."/>
            <person name="Mavromatis K."/>
            <person name="Ovchinikova G."/>
            <person name="Pati A."/>
            <person name="Chen A."/>
            <person name="Palaniappan K."/>
            <person name="Land M."/>
            <person name="Hauser L."/>
            <person name="Brambilla E.M."/>
            <person name="Kannan K.P."/>
            <person name="Rohde M."/>
            <person name="Tindall B.J."/>
            <person name="Goker M."/>
            <person name="Detter J.C."/>
            <person name="Woyke T."/>
            <person name="Bristow J."/>
            <person name="Eisen J.A."/>
            <person name="Markowitz V."/>
            <person name="Hugenholtz P."/>
            <person name="Kyrpides N.C."/>
            <person name="Klenk H.P."/>
            <person name="Lapidus A."/>
        </authorList>
    </citation>
    <scope>NUCLEOTIDE SEQUENCE [LARGE SCALE GENOMIC DNA]</scope>
    <source>
        <strain evidence="3">ATCC 33744 / DSM 2228 / GSL</strain>
    </source>
</reference>
<keyword evidence="3" id="KW-1185">Reference proteome</keyword>